<dbReference type="EMBL" id="VLTO01000038">
    <property type="protein sequence ID" value="KAA0173066.1"/>
    <property type="molecule type" value="Genomic_DNA"/>
</dbReference>
<evidence type="ECO:0000313" key="5">
    <source>
        <dbReference type="Proteomes" id="UP000322899"/>
    </source>
</evidence>
<evidence type="ECO:0000313" key="2">
    <source>
        <dbReference type="EMBL" id="KAA0166080.1"/>
    </source>
</evidence>
<proteinExistence type="predicted"/>
<dbReference type="InterPro" id="IPR023214">
    <property type="entry name" value="HAD_sf"/>
</dbReference>
<dbReference type="Proteomes" id="UP000323011">
    <property type="component" value="Unassembled WGS sequence"/>
</dbReference>
<name>A0A5A8DP09_CAFRO</name>
<dbReference type="Gene3D" id="3.40.50.1000">
    <property type="entry name" value="HAD superfamily/HAD-like"/>
    <property type="match status" value="1"/>
</dbReference>
<dbReference type="Proteomes" id="UP000324907">
    <property type="component" value="Unassembled WGS sequence"/>
</dbReference>
<evidence type="ECO:0000313" key="3">
    <source>
        <dbReference type="EMBL" id="KAA0167153.1"/>
    </source>
</evidence>
<sequence>MSARRAAGAIVFDMDETILRRSRLGRLAVYVPGVASSKAGLDLIGQPLPGAVEALRRFAEAGHPIHAVTARWEPLARSNTEKWLAAHKLEVASLSMPSYPLHNGDAMAEWKTKTIRGIQCDQLLAGVGDRESDVRAYGAAGAKLVVGMVHESAFPGRSAERLSTLAEAANGIRAGALLISDGEVAPGTRKEGAGWTLAHDRAPGSVWRTAEAAIAEAAAERS</sequence>
<organism evidence="3 8">
    <name type="scientific">Cafeteria roenbergensis</name>
    <name type="common">Marine flagellate</name>
    <dbReference type="NCBI Taxonomy" id="33653"/>
    <lineage>
        <taxon>Eukaryota</taxon>
        <taxon>Sar</taxon>
        <taxon>Stramenopiles</taxon>
        <taxon>Bigyra</taxon>
        <taxon>Opalozoa</taxon>
        <taxon>Bicosoecida</taxon>
        <taxon>Cafeteriaceae</taxon>
        <taxon>Cafeteria</taxon>
    </lineage>
</organism>
<keyword evidence="6" id="KW-1185">Reference proteome</keyword>
<dbReference type="Proteomes" id="UP000325113">
    <property type="component" value="Unassembled WGS sequence"/>
</dbReference>
<evidence type="ECO:0000313" key="6">
    <source>
        <dbReference type="Proteomes" id="UP000323011"/>
    </source>
</evidence>
<evidence type="ECO:0000313" key="1">
    <source>
        <dbReference type="EMBL" id="KAA0149402.1"/>
    </source>
</evidence>
<reference evidence="5 6" key="1">
    <citation type="submission" date="2019-07" db="EMBL/GenBank/DDBJ databases">
        <title>Genomes of Cafeteria roenbergensis.</title>
        <authorList>
            <person name="Fischer M.G."/>
            <person name="Hackl T."/>
            <person name="Roman M."/>
        </authorList>
    </citation>
    <scope>NUCLEOTIDE SEQUENCE [LARGE SCALE GENOMIC DNA]</scope>
    <source>
        <strain evidence="1 6">BVI</strain>
        <strain evidence="3 8">Cflag</strain>
        <strain evidence="4 5">E4-10P</strain>
        <strain evidence="2 7">RCC970-E3</strain>
    </source>
</reference>
<evidence type="ECO:0000313" key="4">
    <source>
        <dbReference type="EMBL" id="KAA0173066.1"/>
    </source>
</evidence>
<protein>
    <submittedName>
        <fullName evidence="3">Uncharacterized protein</fullName>
    </submittedName>
</protein>
<comment type="caution">
    <text evidence="3">The sequence shown here is derived from an EMBL/GenBank/DDBJ whole genome shotgun (WGS) entry which is preliminary data.</text>
</comment>
<evidence type="ECO:0000313" key="8">
    <source>
        <dbReference type="Proteomes" id="UP000325113"/>
    </source>
</evidence>
<evidence type="ECO:0000313" key="7">
    <source>
        <dbReference type="Proteomes" id="UP000324907"/>
    </source>
</evidence>
<dbReference type="EMBL" id="VLTM01000006">
    <property type="protein sequence ID" value="KAA0167153.1"/>
    <property type="molecule type" value="Genomic_DNA"/>
</dbReference>
<dbReference type="AlphaFoldDB" id="A0A5A8DP09"/>
<dbReference type="SUPFAM" id="SSF56784">
    <property type="entry name" value="HAD-like"/>
    <property type="match status" value="1"/>
</dbReference>
<dbReference type="EMBL" id="VLTL01000042">
    <property type="protein sequence ID" value="KAA0166080.1"/>
    <property type="molecule type" value="Genomic_DNA"/>
</dbReference>
<dbReference type="InterPro" id="IPR036412">
    <property type="entry name" value="HAD-like_sf"/>
</dbReference>
<dbReference type="Proteomes" id="UP000322899">
    <property type="component" value="Unassembled WGS sequence"/>
</dbReference>
<gene>
    <name evidence="4" type="ORF">FNF27_05415</name>
    <name evidence="2" type="ORF">FNF28_03248</name>
    <name evidence="1" type="ORF">FNF29_05955</name>
    <name evidence="3" type="ORF">FNF31_01039</name>
</gene>
<dbReference type="EMBL" id="VLTN01000043">
    <property type="protein sequence ID" value="KAA0149402.1"/>
    <property type="molecule type" value="Genomic_DNA"/>
</dbReference>
<accession>A0A5A8DP09</accession>